<gene>
    <name evidence="2" type="ORF">K8I29_13665</name>
</gene>
<evidence type="ECO:0000313" key="3">
    <source>
        <dbReference type="Proteomes" id="UP000705867"/>
    </source>
</evidence>
<dbReference type="InterPro" id="IPR052534">
    <property type="entry name" value="Extracell_DNA_Util/SecSys_Comp"/>
</dbReference>
<dbReference type="InterPro" id="IPR007813">
    <property type="entry name" value="PilN"/>
</dbReference>
<sequence>MMIRINLLTEKRKKKKAAGPSRFLALLAAAVAGALLAMGLATILLKTTVSRLRTESEKNTATIASLSKKINEIKKYERMNKELEQKSGIIEVLRKNQAVPVLILDEVSRVLADGVWLNSLSYKDNAVVLEGHAFTNSDLVAYVNNLKRLTSIFDVYLEESREVEVEKIRVYRFRLNFKVKG</sequence>
<keyword evidence="1" id="KW-0175">Coiled coil</keyword>
<dbReference type="EMBL" id="JAIOIV010000108">
    <property type="protein sequence ID" value="MBZ0157244.1"/>
    <property type="molecule type" value="Genomic_DNA"/>
</dbReference>
<reference evidence="2" key="1">
    <citation type="journal article" date="2021" name="bioRxiv">
        <title>Unraveling nitrogen, sulfur and carbon metabolic pathways and microbial community transcriptional responses to substrate deprivation and toxicity stresses in a bioreactor mimicking anoxic brackish coastal sediment conditions.</title>
        <authorList>
            <person name="Martins P.D."/>
            <person name="Echeveste M.J."/>
            <person name="Arshad A."/>
            <person name="Kurth J."/>
            <person name="Ouboter H."/>
            <person name="Jetten M.S.M."/>
            <person name="Welte C.U."/>
        </authorList>
    </citation>
    <scope>NUCLEOTIDE SEQUENCE</scope>
    <source>
        <strain evidence="2">MAG_39</strain>
    </source>
</reference>
<feature type="coiled-coil region" evidence="1">
    <location>
        <begin position="66"/>
        <end position="96"/>
    </location>
</feature>
<accession>A0A953JCU9</accession>
<reference evidence="2" key="2">
    <citation type="submission" date="2021-08" db="EMBL/GenBank/DDBJ databases">
        <authorList>
            <person name="Dalcin Martins P."/>
        </authorList>
    </citation>
    <scope>NUCLEOTIDE SEQUENCE</scope>
    <source>
        <strain evidence="2">MAG_39</strain>
    </source>
</reference>
<evidence type="ECO:0000256" key="1">
    <source>
        <dbReference type="SAM" id="Coils"/>
    </source>
</evidence>
<organism evidence="2 3">
    <name type="scientific">Candidatus Nitrobium versatile</name>
    <dbReference type="NCBI Taxonomy" id="2884831"/>
    <lineage>
        <taxon>Bacteria</taxon>
        <taxon>Pseudomonadati</taxon>
        <taxon>Nitrospirota</taxon>
        <taxon>Nitrospiria</taxon>
        <taxon>Nitrospirales</taxon>
        <taxon>Nitrospiraceae</taxon>
        <taxon>Candidatus Nitrobium</taxon>
    </lineage>
</organism>
<dbReference type="Proteomes" id="UP000705867">
    <property type="component" value="Unassembled WGS sequence"/>
</dbReference>
<dbReference type="AlphaFoldDB" id="A0A953JCU9"/>
<proteinExistence type="predicted"/>
<name>A0A953JCU9_9BACT</name>
<dbReference type="Pfam" id="PF05137">
    <property type="entry name" value="PilN"/>
    <property type="match status" value="1"/>
</dbReference>
<protein>
    <submittedName>
        <fullName evidence="2">PilN domain-containing protein</fullName>
    </submittedName>
</protein>
<dbReference type="PANTHER" id="PTHR40278">
    <property type="entry name" value="DNA UTILIZATION PROTEIN HOFN"/>
    <property type="match status" value="1"/>
</dbReference>
<dbReference type="PANTHER" id="PTHR40278:SF1">
    <property type="entry name" value="DNA UTILIZATION PROTEIN HOFN"/>
    <property type="match status" value="1"/>
</dbReference>
<comment type="caution">
    <text evidence="2">The sequence shown here is derived from an EMBL/GenBank/DDBJ whole genome shotgun (WGS) entry which is preliminary data.</text>
</comment>
<evidence type="ECO:0000313" key="2">
    <source>
        <dbReference type="EMBL" id="MBZ0157244.1"/>
    </source>
</evidence>